<sequence>MQNYSLVNWVQNKVGFPTWGSDPDGSRVGVDYSVSPPVADARDKTAGSGFALSELVTTTLKNSNFLLFNSCSPTAVLAALIIRSPVQALKKGLQLFYTGTLPELSVQPCPYIYEQQPGIMPFKGGQPGFNKFPAGTNMCPGEPVQAEGGSSGPCQAVGIQKMWISTFLSAYDVKLRKQIGVQDVCNRKIFQSLYPLEPEKEAQLTRNAHLTAPAAIQFICEVALGGGVEGSCKYGTPSFQDCSTATGFSLEACANIVKGVGITTDDLGDLFLATHKLSTMEQELAKIFERPSTALFRSQIPGATKKVGIKALLDAQAPSSDPAATAALLQQACGAEKAMLLVGSDAVKDPNAPVGPCTHWIFLDSCGESDYKVWSWGQFYFVKKAHLESHSCGVVLHGTKSQPQR</sequence>
<protein>
    <submittedName>
        <fullName evidence="1">Uncharacterized protein</fullName>
    </submittedName>
</protein>
<evidence type="ECO:0000313" key="1">
    <source>
        <dbReference type="EMBL" id="CAE8723140.1"/>
    </source>
</evidence>
<dbReference type="Proteomes" id="UP000626109">
    <property type="component" value="Unassembled WGS sequence"/>
</dbReference>
<accession>A0A813LDM5</accession>
<name>A0A813LDM5_POLGL</name>
<comment type="caution">
    <text evidence="1">The sequence shown here is derived from an EMBL/GenBank/DDBJ whole genome shotgun (WGS) entry which is preliminary data.</text>
</comment>
<organism evidence="1 2">
    <name type="scientific">Polarella glacialis</name>
    <name type="common">Dinoflagellate</name>
    <dbReference type="NCBI Taxonomy" id="89957"/>
    <lineage>
        <taxon>Eukaryota</taxon>
        <taxon>Sar</taxon>
        <taxon>Alveolata</taxon>
        <taxon>Dinophyceae</taxon>
        <taxon>Suessiales</taxon>
        <taxon>Suessiaceae</taxon>
        <taxon>Polarella</taxon>
    </lineage>
</organism>
<evidence type="ECO:0000313" key="2">
    <source>
        <dbReference type="Proteomes" id="UP000626109"/>
    </source>
</evidence>
<gene>
    <name evidence="1" type="ORF">PGLA2088_LOCUS42946</name>
</gene>
<reference evidence="1" key="1">
    <citation type="submission" date="2021-02" db="EMBL/GenBank/DDBJ databases">
        <authorList>
            <person name="Dougan E. K."/>
            <person name="Rhodes N."/>
            <person name="Thang M."/>
            <person name="Chan C."/>
        </authorList>
    </citation>
    <scope>NUCLEOTIDE SEQUENCE</scope>
</reference>
<dbReference type="EMBL" id="CAJNNW010034555">
    <property type="protein sequence ID" value="CAE8723140.1"/>
    <property type="molecule type" value="Genomic_DNA"/>
</dbReference>
<dbReference type="AlphaFoldDB" id="A0A813LDM5"/>
<proteinExistence type="predicted"/>